<protein>
    <submittedName>
        <fullName evidence="2">Uncharacterized protein</fullName>
    </submittedName>
</protein>
<feature type="transmembrane region" description="Helical" evidence="1">
    <location>
        <begin position="440"/>
        <end position="464"/>
    </location>
</feature>
<dbReference type="EMBL" id="LGGI01000030">
    <property type="protein sequence ID" value="KUK67211.1"/>
    <property type="molecule type" value="Genomic_DNA"/>
</dbReference>
<name>A0A117LTW2_9BACT</name>
<comment type="caution">
    <text evidence="2">The sequence shown here is derived from an EMBL/GenBank/DDBJ whole genome shotgun (WGS) entry which is preliminary data.</text>
</comment>
<feature type="transmembrane region" description="Helical" evidence="1">
    <location>
        <begin position="484"/>
        <end position="505"/>
    </location>
</feature>
<accession>A0A117LTW2</accession>
<evidence type="ECO:0000256" key="1">
    <source>
        <dbReference type="SAM" id="Phobius"/>
    </source>
</evidence>
<organism evidence="2 3">
    <name type="scientific">candidate division WS6 bacterium 36_33</name>
    <dbReference type="NCBI Taxonomy" id="1641388"/>
    <lineage>
        <taxon>Bacteria</taxon>
        <taxon>Candidatus Dojkabacteria</taxon>
    </lineage>
</organism>
<dbReference type="AlphaFoldDB" id="A0A117LTW2"/>
<sequence length="915" mass="101722">GLDYETRMALAGVGRPDEFSRELMTRANKLMEDHFASGSPSIKKRQLTGKYGPEKGEKLFQLYQKAERAYHTGSDKDRAAVFSGKAGDISGLYSFLEAENIREKSRLETDPQKKQDYLSASRFVENMSSIREVRSFMEESKGKMKYHQDQIRELKRLGAPQSVIDQHRKSIKELRSDYNMAQRYEFASKIGTFEGNWYTAKDLFVDGNLLPNVINGNFFNPTLNRIEWLQPATKNKLTFGSAFKDGTWKEGDKKWDLEFLVAKERTGPGSKFLNAYTEAMTPLYYLSPVTWVKSLGNGEVFAYRAHLIQKTFEKKILGEVKGALAGFDMEQFIAEIVEGRGMDYINSLSGTVNADLMKKLEKFIGKEGRMTKMAYRFSAVSRMKKKIQDFIEEKVGQKVRDAVGNKLLEMGFIQRFGKEAVEAWMEKGGFRALIKAVVNAALQAIGFSIAGPIGNAIVTALTWVATEVVMKMTKPVLKFSLETALLVIVGGFGVMILLFGGFYMMTFGKFSHVAPNEIVKCEAYRDLNLDPPVEGTCPNCLTNIRVNNTSYIPSKASVTEMLDRWVQACPLGGYPEVCYEDVYCRSLKYGIDPAFAFTIWSNESGGSNYANVPNVQDFGINLSSIEANFDSQIEHFLQRVAIPEYSSGCSWQSIDTQGLDPELIKWGTKFLTGACAESSAAQLEKGRDYMLKISTIYNWYTNKTLSWPFTVAADSGACDYSSAQVNNVYNSCNQKAQGYCDGFGGGGGDIGFEPIPGESLQALFNRMASAMGLSGVQLALIPPGHEMYGGLEEGWYCWAYSMNLVYCKSDKVTSSNSATVKLFKHELTHLRQYRNASGSYGSLFMEWGAEWVSGNGGGYSFMTKNGNCIKATETPMLSGCSSEAYGGIAYNEGSYLSSQCFGSLRNYITGFCGAP</sequence>
<feature type="non-terminal residue" evidence="2">
    <location>
        <position position="1"/>
    </location>
</feature>
<keyword evidence="1" id="KW-0472">Membrane</keyword>
<keyword evidence="1" id="KW-0812">Transmembrane</keyword>
<dbReference type="Proteomes" id="UP000053469">
    <property type="component" value="Unassembled WGS sequence"/>
</dbReference>
<reference evidence="3" key="1">
    <citation type="journal article" date="2015" name="MBio">
        <title>Genome-Resolved Metagenomic Analysis Reveals Roles for Candidate Phyla and Other Microbial Community Members in Biogeochemical Transformations in Oil Reservoirs.</title>
        <authorList>
            <person name="Hu P."/>
            <person name="Tom L."/>
            <person name="Singh A."/>
            <person name="Thomas B.C."/>
            <person name="Baker B.J."/>
            <person name="Piceno Y.M."/>
            <person name="Andersen G.L."/>
            <person name="Banfield J.F."/>
        </authorList>
    </citation>
    <scope>NUCLEOTIDE SEQUENCE [LARGE SCALE GENOMIC DNA]</scope>
</reference>
<keyword evidence="1" id="KW-1133">Transmembrane helix</keyword>
<proteinExistence type="predicted"/>
<gene>
    <name evidence="2" type="ORF">XD87_0263</name>
</gene>
<evidence type="ECO:0000313" key="3">
    <source>
        <dbReference type="Proteomes" id="UP000053469"/>
    </source>
</evidence>
<evidence type="ECO:0000313" key="2">
    <source>
        <dbReference type="EMBL" id="KUK67211.1"/>
    </source>
</evidence>